<reference evidence="1 2" key="1">
    <citation type="submission" date="2020-07" db="EMBL/GenBank/DDBJ databases">
        <title>Sequencing the genomes of 1000 actinobacteria strains.</title>
        <authorList>
            <person name="Klenk H.-P."/>
        </authorList>
    </citation>
    <scope>NUCLEOTIDE SEQUENCE [LARGE SCALE GENOMIC DNA]</scope>
    <source>
        <strain evidence="1 2">DSM 45772</strain>
    </source>
</reference>
<accession>A0A7Y9DX63</accession>
<protein>
    <submittedName>
        <fullName evidence="1">Uncharacterized protein</fullName>
    </submittedName>
</protein>
<dbReference type="RefSeq" id="WP_179794451.1">
    <property type="nucleotide sequence ID" value="NZ_BAABHP010000021.1"/>
</dbReference>
<name>A0A7Y9DX63_9PSEU</name>
<evidence type="ECO:0000313" key="2">
    <source>
        <dbReference type="Proteomes" id="UP000535890"/>
    </source>
</evidence>
<proteinExistence type="predicted"/>
<gene>
    <name evidence="1" type="ORF">BJ983_002929</name>
</gene>
<organism evidence="1 2">
    <name type="scientific">Actinomycetospora corticicola</name>
    <dbReference type="NCBI Taxonomy" id="663602"/>
    <lineage>
        <taxon>Bacteria</taxon>
        <taxon>Bacillati</taxon>
        <taxon>Actinomycetota</taxon>
        <taxon>Actinomycetes</taxon>
        <taxon>Pseudonocardiales</taxon>
        <taxon>Pseudonocardiaceae</taxon>
        <taxon>Actinomycetospora</taxon>
    </lineage>
</organism>
<comment type="caution">
    <text evidence="1">The sequence shown here is derived from an EMBL/GenBank/DDBJ whole genome shotgun (WGS) entry which is preliminary data.</text>
</comment>
<dbReference type="Proteomes" id="UP000535890">
    <property type="component" value="Unassembled WGS sequence"/>
</dbReference>
<dbReference type="AlphaFoldDB" id="A0A7Y9DX63"/>
<dbReference type="EMBL" id="JACCBN010000001">
    <property type="protein sequence ID" value="NYD36827.1"/>
    <property type="molecule type" value="Genomic_DNA"/>
</dbReference>
<evidence type="ECO:0000313" key="1">
    <source>
        <dbReference type="EMBL" id="NYD36827.1"/>
    </source>
</evidence>
<sequence>MAWEFRRPLFDLQGALVVGIGAGDTQIRSSRFTSLGTDYSTGSYLPLTITDDTGSEVVWVTSHGTASDGVTVTRGREGTTARPFDSTAIVRCTPTLRDVVSAVANRSALPSDAHYGCRVLILNEGQVVERTSAGWNDSAPLEDDATRKHRWNQSGATVNAPGGLISGLSGGQTNTTGTLATMSGGALSLNAQGMWSLGLAMYGTSQSARNEGVEMRWPGGAFPGGIGSLFDVSGAQGGTSPSGNALHQITWTGYVPSGSVGDPISMYASTTVTLVGCVFDVFAEYLGR</sequence>
<keyword evidence="2" id="KW-1185">Reference proteome</keyword>